<dbReference type="OrthoDB" id="2473736at2759"/>
<gene>
    <name evidence="1" type="ORF">CPELLU_LOCUS11864</name>
</gene>
<evidence type="ECO:0000313" key="1">
    <source>
        <dbReference type="EMBL" id="CAG8701730.1"/>
    </source>
</evidence>
<protein>
    <submittedName>
        <fullName evidence="1">16885_t:CDS:1</fullName>
    </submittedName>
</protein>
<dbReference type="Proteomes" id="UP000789759">
    <property type="component" value="Unassembled WGS sequence"/>
</dbReference>
<sequence length="76" mass="8821">MVTYDLLETADQNTKNGLPEFLVSEDAIFFLDSVTTNRARDVSNMNYNPIELAHQMKYNNRNTVTFLATRLYILED</sequence>
<organism evidence="1 2">
    <name type="scientific">Cetraspora pellucida</name>
    <dbReference type="NCBI Taxonomy" id="1433469"/>
    <lineage>
        <taxon>Eukaryota</taxon>
        <taxon>Fungi</taxon>
        <taxon>Fungi incertae sedis</taxon>
        <taxon>Mucoromycota</taxon>
        <taxon>Glomeromycotina</taxon>
        <taxon>Glomeromycetes</taxon>
        <taxon>Diversisporales</taxon>
        <taxon>Gigasporaceae</taxon>
        <taxon>Cetraspora</taxon>
    </lineage>
</organism>
<reference evidence="1" key="1">
    <citation type="submission" date="2021-06" db="EMBL/GenBank/DDBJ databases">
        <authorList>
            <person name="Kallberg Y."/>
            <person name="Tangrot J."/>
            <person name="Rosling A."/>
        </authorList>
    </citation>
    <scope>NUCLEOTIDE SEQUENCE</scope>
    <source>
        <strain evidence="1">FL966</strain>
    </source>
</reference>
<comment type="caution">
    <text evidence="1">The sequence shown here is derived from an EMBL/GenBank/DDBJ whole genome shotgun (WGS) entry which is preliminary data.</text>
</comment>
<keyword evidence="2" id="KW-1185">Reference proteome</keyword>
<dbReference type="EMBL" id="CAJVQA010010859">
    <property type="protein sequence ID" value="CAG8701730.1"/>
    <property type="molecule type" value="Genomic_DNA"/>
</dbReference>
<dbReference type="AlphaFoldDB" id="A0A9N9HRF9"/>
<proteinExistence type="predicted"/>
<accession>A0A9N9HRF9</accession>
<evidence type="ECO:0000313" key="2">
    <source>
        <dbReference type="Proteomes" id="UP000789759"/>
    </source>
</evidence>
<name>A0A9N9HRF9_9GLOM</name>